<accession>A0A1J1HIX9</accession>
<organism evidence="1 2">
    <name type="scientific">Clunio marinus</name>
    <dbReference type="NCBI Taxonomy" id="568069"/>
    <lineage>
        <taxon>Eukaryota</taxon>
        <taxon>Metazoa</taxon>
        <taxon>Ecdysozoa</taxon>
        <taxon>Arthropoda</taxon>
        <taxon>Hexapoda</taxon>
        <taxon>Insecta</taxon>
        <taxon>Pterygota</taxon>
        <taxon>Neoptera</taxon>
        <taxon>Endopterygota</taxon>
        <taxon>Diptera</taxon>
        <taxon>Nematocera</taxon>
        <taxon>Chironomoidea</taxon>
        <taxon>Chironomidae</taxon>
        <taxon>Clunio</taxon>
    </lineage>
</organism>
<evidence type="ECO:0000313" key="2">
    <source>
        <dbReference type="Proteomes" id="UP000183832"/>
    </source>
</evidence>
<reference evidence="1 2" key="1">
    <citation type="submission" date="2015-04" db="EMBL/GenBank/DDBJ databases">
        <authorList>
            <person name="Syromyatnikov M.Y."/>
            <person name="Popov V.N."/>
        </authorList>
    </citation>
    <scope>NUCLEOTIDE SEQUENCE [LARGE SCALE GENOMIC DNA]</scope>
</reference>
<gene>
    <name evidence="1" type="ORF">CLUMA_CG001794</name>
</gene>
<dbReference type="AlphaFoldDB" id="A0A1J1HIX9"/>
<protein>
    <submittedName>
        <fullName evidence="1">CLUMA_CG001794, isoform A</fullName>
    </submittedName>
</protein>
<dbReference type="EMBL" id="CVRI01000006">
    <property type="protein sequence ID" value="CRK88008.1"/>
    <property type="molecule type" value="Genomic_DNA"/>
</dbReference>
<evidence type="ECO:0000313" key="1">
    <source>
        <dbReference type="EMBL" id="CRK88008.1"/>
    </source>
</evidence>
<keyword evidence="2" id="KW-1185">Reference proteome</keyword>
<name>A0A1J1HIX9_9DIPT</name>
<sequence length="133" mass="15562">MSSPKAAISELSESRNHQLRMFAIFMMPNLIHYNDKKITDEERYHANNYHKCLGPIECKLLNYKAYPPVEDLKKLIPESIQESDDEISKLDDHDYIMNVEKGLSSFNLSLYFKNPDKKNATNDLELLLKRRAK</sequence>
<dbReference type="Proteomes" id="UP000183832">
    <property type="component" value="Unassembled WGS sequence"/>
</dbReference>
<proteinExistence type="predicted"/>